<dbReference type="STRING" id="29485.CH64_1094"/>
<accession>A0A0U1HMY8</accession>
<dbReference type="InterPro" id="IPR039519">
    <property type="entry name" value="YokE-like_PH"/>
</dbReference>
<evidence type="ECO:0000259" key="2">
    <source>
        <dbReference type="Pfam" id="PF14470"/>
    </source>
</evidence>
<dbReference type="AlphaFoldDB" id="A0A0U1HMY8"/>
<organism evidence="3 4">
    <name type="scientific">Yersinia rohdei</name>
    <dbReference type="NCBI Taxonomy" id="29485"/>
    <lineage>
        <taxon>Bacteria</taxon>
        <taxon>Pseudomonadati</taxon>
        <taxon>Pseudomonadota</taxon>
        <taxon>Gammaproteobacteria</taxon>
        <taxon>Enterobacterales</taxon>
        <taxon>Yersiniaceae</taxon>
        <taxon>Yersinia</taxon>
    </lineage>
</organism>
<evidence type="ECO:0000313" key="4">
    <source>
        <dbReference type="Proteomes" id="UP000042054"/>
    </source>
</evidence>
<feature type="domain" description="SHOCT" evidence="1">
    <location>
        <begin position="139"/>
        <end position="165"/>
    </location>
</feature>
<dbReference type="OrthoDB" id="5996503at2"/>
<dbReference type="Pfam" id="PF09851">
    <property type="entry name" value="SHOCT"/>
    <property type="match status" value="1"/>
</dbReference>
<dbReference type="InterPro" id="IPR018649">
    <property type="entry name" value="SHOCT"/>
</dbReference>
<dbReference type="RefSeq" id="WP_050534487.1">
    <property type="nucleotide sequence ID" value="NZ_CTKE01000001.1"/>
</dbReference>
<gene>
    <name evidence="3" type="ORF">ERS008555_00266</name>
</gene>
<reference evidence="4" key="1">
    <citation type="submission" date="2015-03" db="EMBL/GenBank/DDBJ databases">
        <authorList>
            <consortium name="Pathogen Informatics"/>
            <person name="Murphy D."/>
        </authorList>
    </citation>
    <scope>NUCLEOTIDE SEQUENCE [LARGE SCALE GENOMIC DNA]</scope>
    <source>
        <strain evidence="4">68/02</strain>
    </source>
</reference>
<feature type="domain" description="YokE-like PH" evidence="2">
    <location>
        <begin position="15"/>
        <end position="112"/>
    </location>
</feature>
<evidence type="ECO:0008006" key="5">
    <source>
        <dbReference type="Google" id="ProtNLM"/>
    </source>
</evidence>
<dbReference type="Proteomes" id="UP000042054">
    <property type="component" value="Unassembled WGS sequence"/>
</dbReference>
<evidence type="ECO:0000259" key="1">
    <source>
        <dbReference type="Pfam" id="PF09851"/>
    </source>
</evidence>
<evidence type="ECO:0000313" key="3">
    <source>
        <dbReference type="EMBL" id="CQI87941.1"/>
    </source>
</evidence>
<name>A0A0U1HMY8_YERRO</name>
<proteinExistence type="predicted"/>
<sequence length="168" mass="18931">MKENKHVIKFKSSHLKSGESVVAWSDGYIGNVMGSGKNTQRNGVLLVTDLRVTFYRKGIIGEIIQNIPLKSITSIERKSTLGHRVIRLHTSHDDLEFKTFSKEGESQLIDAIELGRGLTTSSNTEAVKSEENKEDEFSKLKKLAQLKEAGIISEEEYQVKRTDLLNRI</sequence>
<dbReference type="Pfam" id="PF14470">
    <property type="entry name" value="bPH_3"/>
    <property type="match status" value="1"/>
</dbReference>
<dbReference type="EMBL" id="CTKE01000001">
    <property type="protein sequence ID" value="CQI87941.1"/>
    <property type="molecule type" value="Genomic_DNA"/>
</dbReference>
<protein>
    <recommendedName>
        <fullName evidence="5">PH domain-containing protein</fullName>
    </recommendedName>
</protein>